<name>A0A420HQS4_9PEZI</name>
<accession>A0A420HQS4</accession>
<gene>
    <name evidence="1" type="ORF">OnM2_057036</name>
</gene>
<dbReference type="EMBL" id="MCFK01005733">
    <property type="protein sequence ID" value="RKF59790.1"/>
    <property type="molecule type" value="Genomic_DNA"/>
</dbReference>
<reference evidence="1 2" key="1">
    <citation type="journal article" date="2018" name="BMC Genomics">
        <title>Comparative genome analyses reveal sequence features reflecting distinct modes of host-adaptation between dicot and monocot powdery mildew.</title>
        <authorList>
            <person name="Wu Y."/>
            <person name="Ma X."/>
            <person name="Pan Z."/>
            <person name="Kale S.D."/>
            <person name="Song Y."/>
            <person name="King H."/>
            <person name="Zhang Q."/>
            <person name="Presley C."/>
            <person name="Deng X."/>
            <person name="Wei C.I."/>
            <person name="Xiao S."/>
        </authorList>
    </citation>
    <scope>NUCLEOTIDE SEQUENCE [LARGE SCALE GENOMIC DNA]</scope>
    <source>
        <strain evidence="1">UMSG2</strain>
    </source>
</reference>
<keyword evidence="2" id="KW-1185">Reference proteome</keyword>
<dbReference type="Proteomes" id="UP000286134">
    <property type="component" value="Unassembled WGS sequence"/>
</dbReference>
<dbReference type="AlphaFoldDB" id="A0A420HQS4"/>
<sequence length="109" mass="11874">MSNITAQAQAYKHMDKNPALVGLFRSDLWSLPLFRLPGALMTATRVIPVRVGKLCAASETFSPKAAPFPTTTSSAAGLLILSLCIYQYPIRWSSLDITCFLSATIQPNK</sequence>
<evidence type="ECO:0000313" key="2">
    <source>
        <dbReference type="Proteomes" id="UP000286134"/>
    </source>
</evidence>
<proteinExistence type="predicted"/>
<organism evidence="1 2">
    <name type="scientific">Erysiphe neolycopersici</name>
    <dbReference type="NCBI Taxonomy" id="212602"/>
    <lineage>
        <taxon>Eukaryota</taxon>
        <taxon>Fungi</taxon>
        <taxon>Dikarya</taxon>
        <taxon>Ascomycota</taxon>
        <taxon>Pezizomycotina</taxon>
        <taxon>Leotiomycetes</taxon>
        <taxon>Erysiphales</taxon>
        <taxon>Erysiphaceae</taxon>
        <taxon>Erysiphe</taxon>
    </lineage>
</organism>
<comment type="caution">
    <text evidence="1">The sequence shown here is derived from an EMBL/GenBank/DDBJ whole genome shotgun (WGS) entry which is preliminary data.</text>
</comment>
<evidence type="ECO:0000313" key="1">
    <source>
        <dbReference type="EMBL" id="RKF59790.1"/>
    </source>
</evidence>
<protein>
    <submittedName>
        <fullName evidence="1">Uncharacterized protein</fullName>
    </submittedName>
</protein>